<dbReference type="EMBL" id="JAGSOV010000019">
    <property type="protein sequence ID" value="MCO1655150.1"/>
    <property type="molecule type" value="Genomic_DNA"/>
</dbReference>
<dbReference type="Proteomes" id="UP001165283">
    <property type="component" value="Unassembled WGS sequence"/>
</dbReference>
<keyword evidence="2" id="KW-1185">Reference proteome</keyword>
<comment type="caution">
    <text evidence="1">The sequence shown here is derived from an EMBL/GenBank/DDBJ whole genome shotgun (WGS) entry which is preliminary data.</text>
</comment>
<evidence type="ECO:0000313" key="2">
    <source>
        <dbReference type="Proteomes" id="UP001165283"/>
    </source>
</evidence>
<gene>
    <name evidence="1" type="ORF">KDL28_08800</name>
</gene>
<reference evidence="1" key="1">
    <citation type="submission" date="2021-04" db="EMBL/GenBank/DDBJ databases">
        <title>Pseudonocardia sp. nov., isolated from sandy soil of mangrove forest.</title>
        <authorList>
            <person name="Zan Z."/>
            <person name="Huang R."/>
            <person name="Liu W."/>
        </authorList>
    </citation>
    <scope>NUCLEOTIDE SEQUENCE</scope>
    <source>
        <strain evidence="1">S2-4</strain>
    </source>
</reference>
<evidence type="ECO:0000313" key="1">
    <source>
        <dbReference type="EMBL" id="MCO1655150.1"/>
    </source>
</evidence>
<evidence type="ECO:0008006" key="3">
    <source>
        <dbReference type="Google" id="ProtNLM"/>
    </source>
</evidence>
<organism evidence="1 2">
    <name type="scientific">Pseudonocardia humida</name>
    <dbReference type="NCBI Taxonomy" id="2800819"/>
    <lineage>
        <taxon>Bacteria</taxon>
        <taxon>Bacillati</taxon>
        <taxon>Actinomycetota</taxon>
        <taxon>Actinomycetes</taxon>
        <taxon>Pseudonocardiales</taxon>
        <taxon>Pseudonocardiaceae</taxon>
        <taxon>Pseudonocardia</taxon>
    </lineage>
</organism>
<proteinExistence type="predicted"/>
<protein>
    <recommendedName>
        <fullName evidence="3">Allene oxide cyclase barrel-like domain-containing protein</fullName>
    </recommendedName>
</protein>
<dbReference type="RefSeq" id="WP_252436907.1">
    <property type="nucleotide sequence ID" value="NZ_JAGSOV010000019.1"/>
</dbReference>
<accession>A0ABT0ZWN1</accession>
<sequence length="169" mass="18173">MTSQPTGTTEAATAATTGTGERMVVRCHVSSYTPEVHDFFGSTADVLDKIDRVDMGLGERRMFLLGIDGERGAQLHLFEHVSGDTWAVSGWTGDSIEGLPGRIGEMIFQNKGEFCVGKSTQALLGEIFGEFELRDSVELTEGTGTEVFGPIITAYRGEGYLRATAGLLC</sequence>
<name>A0ABT0ZWN1_9PSEU</name>